<evidence type="ECO:0000313" key="3">
    <source>
        <dbReference type="Proteomes" id="UP000650467"/>
    </source>
</evidence>
<dbReference type="EMBL" id="JAEHOC010000032">
    <property type="protein sequence ID" value="KAG2429030.1"/>
    <property type="molecule type" value="Genomic_DNA"/>
</dbReference>
<sequence length="260" mass="27085">MGGSAEEGATARRLKRASARFPPVQQAVSDALAAAFLQARVMPALQHANEALQSAAEAVAKVAETDARLRHTARRAKLDYILTLMGIRFVRGHVHHNTAAHLHDLAASDHRVAAAFHEVVAASLRVASAQLRLGAFAAGPLQARAAAADAAAAACDAAAGQSAATAAEQAAAGVRRVALAEECMQAKEAAELREATLAYSIPRVVARAVFVYLWTFAVMNLLLSRLILMGLTQWSSQWSLAAGRGNASSAAAVAHNATVS</sequence>
<evidence type="ECO:0000256" key="1">
    <source>
        <dbReference type="SAM" id="Phobius"/>
    </source>
</evidence>
<keyword evidence="3" id="KW-1185">Reference proteome</keyword>
<keyword evidence="1" id="KW-1133">Transmembrane helix</keyword>
<dbReference type="Proteomes" id="UP000650467">
    <property type="component" value="Unassembled WGS sequence"/>
</dbReference>
<proteinExistence type="predicted"/>
<organism evidence="2 3">
    <name type="scientific">Chlamydomonas incerta</name>
    <dbReference type="NCBI Taxonomy" id="51695"/>
    <lineage>
        <taxon>Eukaryota</taxon>
        <taxon>Viridiplantae</taxon>
        <taxon>Chlorophyta</taxon>
        <taxon>core chlorophytes</taxon>
        <taxon>Chlorophyceae</taxon>
        <taxon>CS clade</taxon>
        <taxon>Chlamydomonadales</taxon>
        <taxon>Chlamydomonadaceae</taxon>
        <taxon>Chlamydomonas</taxon>
    </lineage>
</organism>
<protein>
    <submittedName>
        <fullName evidence="2">Uncharacterized protein</fullName>
    </submittedName>
</protein>
<name>A0A835SYB9_CHLIN</name>
<keyword evidence="1" id="KW-0472">Membrane</keyword>
<reference evidence="2" key="1">
    <citation type="journal article" date="2020" name="bioRxiv">
        <title>Comparative genomics of Chlamydomonas.</title>
        <authorList>
            <person name="Craig R.J."/>
            <person name="Hasan A.R."/>
            <person name="Ness R.W."/>
            <person name="Keightley P.D."/>
        </authorList>
    </citation>
    <scope>NUCLEOTIDE SEQUENCE</scope>
    <source>
        <strain evidence="2">SAG 7.73</strain>
    </source>
</reference>
<keyword evidence="1" id="KW-0812">Transmembrane</keyword>
<comment type="caution">
    <text evidence="2">The sequence shown here is derived from an EMBL/GenBank/DDBJ whole genome shotgun (WGS) entry which is preliminary data.</text>
</comment>
<evidence type="ECO:0000313" key="2">
    <source>
        <dbReference type="EMBL" id="KAG2429030.1"/>
    </source>
</evidence>
<feature type="transmembrane region" description="Helical" evidence="1">
    <location>
        <begin position="209"/>
        <end position="228"/>
    </location>
</feature>
<dbReference type="AlphaFoldDB" id="A0A835SYB9"/>
<gene>
    <name evidence="2" type="ORF">HXX76_011272</name>
</gene>
<accession>A0A835SYB9</accession>